<dbReference type="FunFam" id="1.20.1050.10:FF:000030">
    <property type="entry name" value="Glutathione S-transferase S1"/>
    <property type="match status" value="1"/>
</dbReference>
<dbReference type="Proteomes" id="UP000682733">
    <property type="component" value="Unassembled WGS sequence"/>
</dbReference>
<protein>
    <recommendedName>
        <fullName evidence="1">glutathione transferase</fullName>
        <ecNumber evidence="1">2.5.1.18</ecNumber>
    </recommendedName>
</protein>
<dbReference type="InterPro" id="IPR050213">
    <property type="entry name" value="GST_superfamily"/>
</dbReference>
<dbReference type="FunFam" id="3.40.30.10:FF:000035">
    <property type="entry name" value="hematopoietic prostaglandin D synthase"/>
    <property type="match status" value="1"/>
</dbReference>
<dbReference type="CDD" id="cd03192">
    <property type="entry name" value="GST_C_Sigma_like"/>
    <property type="match status" value="1"/>
</dbReference>
<dbReference type="InterPro" id="IPR040079">
    <property type="entry name" value="Glutathione_S-Trfase"/>
</dbReference>
<dbReference type="AlphaFoldDB" id="A0A8S2EC56"/>
<comment type="caution">
    <text evidence="7">The sequence shown here is derived from an EMBL/GenBank/DDBJ whole genome shotgun (WGS) entry which is preliminary data.</text>
</comment>
<dbReference type="PANTHER" id="PTHR11571">
    <property type="entry name" value="GLUTATHIONE S-TRANSFERASE"/>
    <property type="match status" value="1"/>
</dbReference>
<dbReference type="SFLD" id="SFLDG01205">
    <property type="entry name" value="AMPS.1"/>
    <property type="match status" value="1"/>
</dbReference>
<evidence type="ECO:0000313" key="8">
    <source>
        <dbReference type="EMBL" id="CAF3997699.1"/>
    </source>
</evidence>
<dbReference type="CDD" id="cd03039">
    <property type="entry name" value="GST_N_Sigma_like"/>
    <property type="match status" value="1"/>
</dbReference>
<feature type="domain" description="GST C-terminal" evidence="6">
    <location>
        <begin position="81"/>
        <end position="207"/>
    </location>
</feature>
<gene>
    <name evidence="7" type="ORF">OVA965_LOCUS23328</name>
    <name evidence="8" type="ORF">TMI583_LOCUS24044</name>
</gene>
<dbReference type="PANTHER" id="PTHR11571:SF224">
    <property type="entry name" value="HEMATOPOIETIC PROSTAGLANDIN D SYNTHASE"/>
    <property type="match status" value="1"/>
</dbReference>
<dbReference type="EMBL" id="CAJNOK010013548">
    <property type="protein sequence ID" value="CAF1186614.1"/>
    <property type="molecule type" value="Genomic_DNA"/>
</dbReference>
<dbReference type="EMBL" id="CAJOBA010035075">
    <property type="protein sequence ID" value="CAF3997699.1"/>
    <property type="molecule type" value="Genomic_DNA"/>
</dbReference>
<sequence>MSNYKLYYGNARGRAEITRLIFAQAGQKFEDLRWEQDEWPRYKAEMPLGQVPVLEVDGIKIPQSISIARFVAKQFNLAGRDNLEQAKVDSVVDTIVDLMEKIIPVMLEKDEQKKQKGLETFQQEDLPKQLQNLETLLTNYGQTGPYFLGSNLTWADLMFFRIVEILQGLVKIQDFLDKYPKLKRNQDEVQNQPRIAAYLKARPQTLF</sequence>
<evidence type="ECO:0000256" key="3">
    <source>
        <dbReference type="ARBA" id="ARBA00047960"/>
    </source>
</evidence>
<evidence type="ECO:0000313" key="9">
    <source>
        <dbReference type="Proteomes" id="UP000677228"/>
    </source>
</evidence>
<evidence type="ECO:0000256" key="4">
    <source>
        <dbReference type="ARBA" id="ARBA00049616"/>
    </source>
</evidence>
<dbReference type="SUPFAM" id="SSF47616">
    <property type="entry name" value="GST C-terminal domain-like"/>
    <property type="match status" value="1"/>
</dbReference>
<evidence type="ECO:0000259" key="5">
    <source>
        <dbReference type="PROSITE" id="PS50404"/>
    </source>
</evidence>
<dbReference type="SFLD" id="SFLDG00363">
    <property type="entry name" value="AMPS_(cytGST):_Alpha-__Mu-__Pi"/>
    <property type="match status" value="1"/>
</dbReference>
<evidence type="ECO:0000256" key="2">
    <source>
        <dbReference type="ARBA" id="ARBA00022679"/>
    </source>
</evidence>
<dbReference type="InterPro" id="IPR004045">
    <property type="entry name" value="Glutathione_S-Trfase_N"/>
</dbReference>
<organism evidence="7 9">
    <name type="scientific">Didymodactylos carnosus</name>
    <dbReference type="NCBI Taxonomy" id="1234261"/>
    <lineage>
        <taxon>Eukaryota</taxon>
        <taxon>Metazoa</taxon>
        <taxon>Spiralia</taxon>
        <taxon>Gnathifera</taxon>
        <taxon>Rotifera</taxon>
        <taxon>Eurotatoria</taxon>
        <taxon>Bdelloidea</taxon>
        <taxon>Philodinida</taxon>
        <taxon>Philodinidae</taxon>
        <taxon>Didymodactylos</taxon>
    </lineage>
</organism>
<keyword evidence="2" id="KW-0808">Transferase</keyword>
<dbReference type="Proteomes" id="UP000677228">
    <property type="component" value="Unassembled WGS sequence"/>
</dbReference>
<evidence type="ECO:0000256" key="1">
    <source>
        <dbReference type="ARBA" id="ARBA00012452"/>
    </source>
</evidence>
<dbReference type="SFLD" id="SFLDS00019">
    <property type="entry name" value="Glutathione_Transferase_(cytos"/>
    <property type="match status" value="1"/>
</dbReference>
<dbReference type="EC" id="2.5.1.18" evidence="1"/>
<dbReference type="PROSITE" id="PS50405">
    <property type="entry name" value="GST_CTER"/>
    <property type="match status" value="1"/>
</dbReference>
<proteinExistence type="predicted"/>
<dbReference type="InterPro" id="IPR036282">
    <property type="entry name" value="Glutathione-S-Trfase_C_sf"/>
</dbReference>
<reference evidence="7" key="1">
    <citation type="submission" date="2021-02" db="EMBL/GenBank/DDBJ databases">
        <authorList>
            <person name="Nowell W R."/>
        </authorList>
    </citation>
    <scope>NUCLEOTIDE SEQUENCE</scope>
</reference>
<dbReference type="GO" id="GO:0004364">
    <property type="term" value="F:glutathione transferase activity"/>
    <property type="evidence" value="ECO:0007669"/>
    <property type="project" value="UniProtKB-EC"/>
</dbReference>
<comment type="function">
    <text evidence="4">S-crystallins are structural components of squids and octopi eye lens. Contains relatively little if any GST activity.</text>
</comment>
<dbReference type="InterPro" id="IPR036249">
    <property type="entry name" value="Thioredoxin-like_sf"/>
</dbReference>
<name>A0A8S2EC56_9BILA</name>
<dbReference type="Pfam" id="PF14497">
    <property type="entry name" value="GST_C_3"/>
    <property type="match status" value="1"/>
</dbReference>
<feature type="domain" description="GST N-terminal" evidence="5">
    <location>
        <begin position="2"/>
        <end position="79"/>
    </location>
</feature>
<comment type="catalytic activity">
    <reaction evidence="3">
        <text>RX + glutathione = an S-substituted glutathione + a halide anion + H(+)</text>
        <dbReference type="Rhea" id="RHEA:16437"/>
        <dbReference type="ChEBI" id="CHEBI:15378"/>
        <dbReference type="ChEBI" id="CHEBI:16042"/>
        <dbReference type="ChEBI" id="CHEBI:17792"/>
        <dbReference type="ChEBI" id="CHEBI:57925"/>
        <dbReference type="ChEBI" id="CHEBI:90779"/>
        <dbReference type="EC" id="2.5.1.18"/>
    </reaction>
</comment>
<dbReference type="InterPro" id="IPR010987">
    <property type="entry name" value="Glutathione-S-Trfase_C-like"/>
</dbReference>
<dbReference type="Pfam" id="PF02798">
    <property type="entry name" value="GST_N"/>
    <property type="match status" value="1"/>
</dbReference>
<dbReference type="SUPFAM" id="SSF52833">
    <property type="entry name" value="Thioredoxin-like"/>
    <property type="match status" value="1"/>
</dbReference>
<dbReference type="Gene3D" id="1.20.1050.130">
    <property type="match status" value="1"/>
</dbReference>
<dbReference type="PROSITE" id="PS50404">
    <property type="entry name" value="GST_NTER"/>
    <property type="match status" value="1"/>
</dbReference>
<evidence type="ECO:0000259" key="6">
    <source>
        <dbReference type="PROSITE" id="PS50405"/>
    </source>
</evidence>
<dbReference type="InterPro" id="IPR004046">
    <property type="entry name" value="GST_C"/>
</dbReference>
<accession>A0A8S2EC56</accession>
<evidence type="ECO:0000313" key="7">
    <source>
        <dbReference type="EMBL" id="CAF1186614.1"/>
    </source>
</evidence>
<dbReference type="GO" id="GO:0006749">
    <property type="term" value="P:glutathione metabolic process"/>
    <property type="evidence" value="ECO:0007669"/>
    <property type="project" value="TreeGrafter"/>
</dbReference>